<evidence type="ECO:0000313" key="2">
    <source>
        <dbReference type="EMBL" id="GAM13783.1"/>
    </source>
</evidence>
<dbReference type="STRING" id="1321606.SAMD00020551_1929"/>
<keyword evidence="1" id="KW-0812">Transmembrane</keyword>
<feature type="transmembrane region" description="Helical" evidence="1">
    <location>
        <begin position="6"/>
        <end position="24"/>
    </location>
</feature>
<dbReference type="EMBL" id="BASE01000041">
    <property type="protein sequence ID" value="GAM13783.1"/>
    <property type="molecule type" value="Genomic_DNA"/>
</dbReference>
<dbReference type="AlphaFoldDB" id="A0A0A8X1H2"/>
<proteinExistence type="predicted"/>
<reference evidence="2 3" key="1">
    <citation type="submission" date="2013-06" db="EMBL/GenBank/DDBJ databases">
        <title>Whole genome shotgun sequence of Bacillus selenatarsenatis SF-1.</title>
        <authorList>
            <person name="Kuroda M."/>
            <person name="Sei K."/>
            <person name="Yamashita M."/>
            <person name="Ike M."/>
        </authorList>
    </citation>
    <scope>NUCLEOTIDE SEQUENCE [LARGE SCALE GENOMIC DNA]</scope>
    <source>
        <strain evidence="2 3">SF-1</strain>
    </source>
</reference>
<sequence length="81" mass="8866">MSIYTTMLLLAGAGVLVAGLFYTWTFGKGQKRAQGNLDSQIPGTVQEHAYIRNPIFLTYIIVLSIALLFVVYFAVTTGTGY</sequence>
<organism evidence="2 3">
    <name type="scientific">Mesobacillus selenatarsenatis (strain DSM 18680 / JCM 14380 / FERM P-15431 / SF-1)</name>
    <dbReference type="NCBI Taxonomy" id="1321606"/>
    <lineage>
        <taxon>Bacteria</taxon>
        <taxon>Bacillati</taxon>
        <taxon>Bacillota</taxon>
        <taxon>Bacilli</taxon>
        <taxon>Bacillales</taxon>
        <taxon>Bacillaceae</taxon>
        <taxon>Mesobacillus</taxon>
    </lineage>
</organism>
<feature type="transmembrane region" description="Helical" evidence="1">
    <location>
        <begin position="56"/>
        <end position="75"/>
    </location>
</feature>
<keyword evidence="1" id="KW-1133">Transmembrane helix</keyword>
<keyword evidence="1" id="KW-0472">Membrane</keyword>
<keyword evidence="3" id="KW-1185">Reference proteome</keyword>
<accession>A0A0A8X1H2</accession>
<evidence type="ECO:0000256" key="1">
    <source>
        <dbReference type="SAM" id="Phobius"/>
    </source>
</evidence>
<dbReference type="OrthoDB" id="2454818at2"/>
<gene>
    <name evidence="2" type="ORF">SAMD00020551_1929</name>
</gene>
<dbReference type="RefSeq" id="WP_052442142.1">
    <property type="nucleotide sequence ID" value="NZ_BASE01000041.1"/>
</dbReference>
<evidence type="ECO:0000313" key="3">
    <source>
        <dbReference type="Proteomes" id="UP000031014"/>
    </source>
</evidence>
<name>A0A0A8X1H2_MESS1</name>
<protein>
    <submittedName>
        <fullName evidence="2">Uncharacterized protein</fullName>
    </submittedName>
</protein>
<comment type="caution">
    <text evidence="2">The sequence shown here is derived from an EMBL/GenBank/DDBJ whole genome shotgun (WGS) entry which is preliminary data.</text>
</comment>
<dbReference type="Proteomes" id="UP000031014">
    <property type="component" value="Unassembled WGS sequence"/>
</dbReference>